<dbReference type="EMBL" id="CP034433">
    <property type="protein sequence ID" value="AZN37750.1"/>
    <property type="molecule type" value="Genomic_DNA"/>
</dbReference>
<feature type="transmembrane region" description="Helical" evidence="6">
    <location>
        <begin position="7"/>
        <end position="24"/>
    </location>
</feature>
<feature type="transmembrane region" description="Helical" evidence="6">
    <location>
        <begin position="93"/>
        <end position="114"/>
    </location>
</feature>
<dbReference type="InterPro" id="IPR005538">
    <property type="entry name" value="LrgA/CidA"/>
</dbReference>
<keyword evidence="3 6" id="KW-0812">Transmembrane</keyword>
<accession>A0A3S8ZW61</accession>
<reference evidence="7 8" key="1">
    <citation type="submission" date="2018-12" db="EMBL/GenBank/DDBJ databases">
        <title>Complete genome sequence of Iodobacter sp. H11R3.</title>
        <authorList>
            <person name="Bae J.-W."/>
        </authorList>
    </citation>
    <scope>NUCLEOTIDE SEQUENCE [LARGE SCALE GENOMIC DNA]</scope>
    <source>
        <strain evidence="7 8">H11R3</strain>
    </source>
</reference>
<keyword evidence="4 6" id="KW-1133">Transmembrane helix</keyword>
<keyword evidence="8" id="KW-1185">Reference proteome</keyword>
<dbReference type="Pfam" id="PF03788">
    <property type="entry name" value="LrgA"/>
    <property type="match status" value="1"/>
</dbReference>
<evidence type="ECO:0000256" key="5">
    <source>
        <dbReference type="ARBA" id="ARBA00023136"/>
    </source>
</evidence>
<sequence>MPKKLFSFFRVLAQIGLLIAVWLASDWFVRRTGLPVPGGVLGLGIVFVLLLLGVPLNWVKDGAQRLLAEMLLFFVPAVVAMIKYKALFISEGWQLLVVIFLGTALVMCVTALVVDRFFKIEHRLRLAKSRKRSAS</sequence>
<keyword evidence="5 6" id="KW-0472">Membrane</keyword>
<evidence type="ECO:0000256" key="3">
    <source>
        <dbReference type="ARBA" id="ARBA00022692"/>
    </source>
</evidence>
<evidence type="ECO:0000256" key="4">
    <source>
        <dbReference type="ARBA" id="ARBA00022989"/>
    </source>
</evidence>
<evidence type="ECO:0000256" key="6">
    <source>
        <dbReference type="SAM" id="Phobius"/>
    </source>
</evidence>
<dbReference type="RefSeq" id="WP_125975675.1">
    <property type="nucleotide sequence ID" value="NZ_CP034433.1"/>
</dbReference>
<comment type="subcellular location">
    <subcellularLocation>
        <location evidence="1">Cell membrane</location>
        <topology evidence="1">Multi-pass membrane protein</topology>
    </subcellularLocation>
</comment>
<keyword evidence="2" id="KW-1003">Cell membrane</keyword>
<dbReference type="AlphaFoldDB" id="A0A3S8ZW61"/>
<organism evidence="7 8">
    <name type="scientific">Iodobacter ciconiae</name>
    <dbReference type="NCBI Taxonomy" id="2496266"/>
    <lineage>
        <taxon>Bacteria</taxon>
        <taxon>Pseudomonadati</taxon>
        <taxon>Pseudomonadota</taxon>
        <taxon>Betaproteobacteria</taxon>
        <taxon>Neisseriales</taxon>
        <taxon>Chitinibacteraceae</taxon>
        <taxon>Iodobacter</taxon>
    </lineage>
</organism>
<dbReference type="Proteomes" id="UP000282438">
    <property type="component" value="Chromosome"/>
</dbReference>
<protein>
    <submittedName>
        <fullName evidence="7">CidA/LrgA family protein</fullName>
    </submittedName>
</protein>
<feature type="transmembrane region" description="Helical" evidence="6">
    <location>
        <begin position="36"/>
        <end position="59"/>
    </location>
</feature>
<evidence type="ECO:0000313" key="8">
    <source>
        <dbReference type="Proteomes" id="UP000282438"/>
    </source>
</evidence>
<name>A0A3S8ZW61_9NEIS</name>
<dbReference type="OrthoDB" id="194658at2"/>
<dbReference type="GO" id="GO:0005886">
    <property type="term" value="C:plasma membrane"/>
    <property type="evidence" value="ECO:0007669"/>
    <property type="project" value="UniProtKB-SubCell"/>
</dbReference>
<evidence type="ECO:0000313" key="7">
    <source>
        <dbReference type="EMBL" id="AZN37750.1"/>
    </source>
</evidence>
<dbReference type="PANTHER" id="PTHR33931">
    <property type="entry name" value="HOLIN-LIKE PROTEIN CIDA-RELATED"/>
    <property type="match status" value="1"/>
</dbReference>
<dbReference type="KEGG" id="iod:EJO50_15510"/>
<gene>
    <name evidence="7" type="ORF">EJO50_15510</name>
</gene>
<feature type="transmembrane region" description="Helical" evidence="6">
    <location>
        <begin position="66"/>
        <end position="87"/>
    </location>
</feature>
<dbReference type="PANTHER" id="PTHR33931:SF2">
    <property type="entry name" value="HOLIN-LIKE PROTEIN CIDA"/>
    <property type="match status" value="1"/>
</dbReference>
<proteinExistence type="predicted"/>
<evidence type="ECO:0000256" key="2">
    <source>
        <dbReference type="ARBA" id="ARBA00022475"/>
    </source>
</evidence>
<evidence type="ECO:0000256" key="1">
    <source>
        <dbReference type="ARBA" id="ARBA00004651"/>
    </source>
</evidence>